<keyword evidence="2" id="KW-0812">Transmembrane</keyword>
<reference evidence="3 4" key="1">
    <citation type="journal article" date="2006" name="J. Virol.">
        <title>Genomic sequence of rhesus cytomegalovirus 180.92: insights into the coding potential of rhesus cytomegalovirus.</title>
        <authorList>
            <person name="Rivailler P."/>
            <person name="Kaur A."/>
            <person name="Johnson R.P."/>
            <person name="Wang F."/>
        </authorList>
    </citation>
    <scope>NUCLEOTIDE SEQUENCE [LARGE SCALE GENOMIC DNA]</scope>
    <source>
        <strain evidence="3">CMV 180.92</strain>
    </source>
</reference>
<organismHost>
    <name type="scientific">Macaca mulatta</name>
    <name type="common">Rhesus macaque</name>
    <dbReference type="NCBI Taxonomy" id="9544"/>
</organismHost>
<dbReference type="Proteomes" id="UP000115582">
    <property type="component" value="Segment"/>
</dbReference>
<feature type="transmembrane region" description="Helical" evidence="2">
    <location>
        <begin position="269"/>
        <end position="289"/>
    </location>
</feature>
<protein>
    <submittedName>
        <fullName evidence="3">RhUL7</fullName>
    </submittedName>
</protein>
<keyword evidence="2" id="KW-0472">Membrane</keyword>
<proteinExistence type="predicted"/>
<evidence type="ECO:0000313" key="4">
    <source>
        <dbReference type="Proteomes" id="UP000115582"/>
    </source>
</evidence>
<feature type="transmembrane region" description="Helical" evidence="2">
    <location>
        <begin position="96"/>
        <end position="118"/>
    </location>
</feature>
<keyword evidence="2" id="KW-1133">Transmembrane helix</keyword>
<feature type="transmembrane region" description="Helical" evidence="2">
    <location>
        <begin position="130"/>
        <end position="146"/>
    </location>
</feature>
<sequence>MQISKLVYASIAVFWATVVIHGQTSDSSYKATTTLWANRNSTSQSSTMQLTTEPTASGYRNSSHRNGTTAPPWTTIADDNTTTLPPWPIEIQSTYFSLWVNGCYCGSLSVLPGANVTLNSTKKQNNTETLWFRLGMFTNLLCIFYFDNDNDSLKYDHLTFTCTQNNIILWNVSEKYSGIYCERQMSLTTYNSTYICYNLTVTADATNATDPSIVTTKCYRSREQYYSEDNSVETSTTSDSALNIDDILNSRRNFRDNGHRNLLGSVLQFGWLGVIVIGSTITLALVFHVPQKFCYLFYEWKHRYRGYEKISGQIL</sequence>
<dbReference type="EMBL" id="DQ120516">
    <property type="protein sequence ID" value="AAZ80517.1"/>
    <property type="molecule type" value="Genomic_DNA"/>
</dbReference>
<feature type="region of interest" description="Disordered" evidence="1">
    <location>
        <begin position="42"/>
        <end position="75"/>
    </location>
</feature>
<feature type="compositionally biased region" description="Low complexity" evidence="1">
    <location>
        <begin position="42"/>
        <end position="52"/>
    </location>
</feature>
<evidence type="ECO:0000256" key="2">
    <source>
        <dbReference type="SAM" id="Phobius"/>
    </source>
</evidence>
<evidence type="ECO:0000313" key="3">
    <source>
        <dbReference type="EMBL" id="AAZ80517.1"/>
    </source>
</evidence>
<organism evidence="3 4">
    <name type="scientific">Rhesus cytomegalovirus (strain 68-1)</name>
    <name type="common">RhCMV</name>
    <dbReference type="NCBI Taxonomy" id="47929"/>
    <lineage>
        <taxon>Viruses</taxon>
        <taxon>Duplodnaviria</taxon>
        <taxon>Heunggongvirae</taxon>
        <taxon>Peploviricota</taxon>
        <taxon>Herviviricetes</taxon>
        <taxon>Herpesvirales</taxon>
        <taxon>Orthoherpesviridae</taxon>
        <taxon>Betaherpesvirinae</taxon>
        <taxon>Cytomegalovirus</taxon>
        <taxon>Cytomegalovirus macacinebeta3</taxon>
    </lineage>
</organism>
<accession>Q2FAV2</accession>
<feature type="compositionally biased region" description="Polar residues" evidence="1">
    <location>
        <begin position="53"/>
        <end position="75"/>
    </location>
</feature>
<name>Q2FAV2_RHCM6</name>
<evidence type="ECO:0000256" key="1">
    <source>
        <dbReference type="SAM" id="MobiDB-lite"/>
    </source>
</evidence>